<keyword evidence="2" id="KW-1185">Reference proteome</keyword>
<reference evidence="2" key="1">
    <citation type="submission" date="2016-10" db="EMBL/GenBank/DDBJ databases">
        <authorList>
            <person name="Varghese N."/>
            <person name="Submissions S."/>
        </authorList>
    </citation>
    <scope>NUCLEOTIDE SEQUENCE [LARGE SCALE GENOMIC DNA]</scope>
    <source>
        <strain evidence="2">CGMCC 4.7042</strain>
    </source>
</reference>
<evidence type="ECO:0000313" key="2">
    <source>
        <dbReference type="Proteomes" id="UP000199063"/>
    </source>
</evidence>
<protein>
    <submittedName>
        <fullName evidence="1">Uncharacterized protein</fullName>
    </submittedName>
</protein>
<dbReference type="STRING" id="1196353.SAMN05444921_121189"/>
<gene>
    <name evidence="1" type="ORF">SAMN05444921_121189</name>
</gene>
<sequence length="82" mass="9466">MLRSRHESDSITVMTDGATIDIADDQILANRIIRGLIAIREHLGCSLRESLEVFAARYEALRDERPDDFVCTRDEYWVGFYS</sequence>
<accession>A0A1G9ZIP7</accession>
<dbReference type="AlphaFoldDB" id="A0A1G9ZIP7"/>
<organism evidence="1 2">
    <name type="scientific">Streptomyces wuyuanensis</name>
    <dbReference type="NCBI Taxonomy" id="1196353"/>
    <lineage>
        <taxon>Bacteria</taxon>
        <taxon>Bacillati</taxon>
        <taxon>Actinomycetota</taxon>
        <taxon>Actinomycetes</taxon>
        <taxon>Kitasatosporales</taxon>
        <taxon>Streptomycetaceae</taxon>
        <taxon>Streptomyces</taxon>
    </lineage>
</organism>
<name>A0A1G9ZIP7_9ACTN</name>
<evidence type="ECO:0000313" key="1">
    <source>
        <dbReference type="EMBL" id="SDN20995.1"/>
    </source>
</evidence>
<dbReference type="Proteomes" id="UP000199063">
    <property type="component" value="Unassembled WGS sequence"/>
</dbReference>
<proteinExistence type="predicted"/>
<dbReference type="EMBL" id="FNHI01000021">
    <property type="protein sequence ID" value="SDN20995.1"/>
    <property type="molecule type" value="Genomic_DNA"/>
</dbReference>